<accession>A0ABU6YLC7</accession>
<keyword evidence="1" id="KW-0808">Transferase</keyword>
<evidence type="ECO:0000313" key="1">
    <source>
        <dbReference type="EMBL" id="MED6210547.1"/>
    </source>
</evidence>
<dbReference type="Proteomes" id="UP001341840">
    <property type="component" value="Unassembled WGS sequence"/>
</dbReference>
<name>A0ABU6YLC7_9FABA</name>
<dbReference type="PANTHER" id="PTHR43061">
    <property type="entry name" value="GTP DIPHOSPHOKINASE RSH1, CHLOROPLASTIC-RELATED"/>
    <property type="match status" value="1"/>
</dbReference>
<comment type="caution">
    <text evidence="1">The sequence shown here is derived from an EMBL/GenBank/DDBJ whole genome shotgun (WGS) entry which is preliminary data.</text>
</comment>
<proteinExistence type="predicted"/>
<protein>
    <submittedName>
        <fullName evidence="1">GTP diphosphokinase rsh1 chloroplastic</fullName>
        <ecNumber evidence="1">2.7.6.5</ecNumber>
    </submittedName>
</protein>
<evidence type="ECO:0000313" key="2">
    <source>
        <dbReference type="Proteomes" id="UP001341840"/>
    </source>
</evidence>
<dbReference type="GO" id="GO:0008728">
    <property type="term" value="F:GTP diphosphokinase activity"/>
    <property type="evidence" value="ECO:0007669"/>
    <property type="project" value="UniProtKB-EC"/>
</dbReference>
<organism evidence="1 2">
    <name type="scientific">Stylosanthes scabra</name>
    <dbReference type="NCBI Taxonomy" id="79078"/>
    <lineage>
        <taxon>Eukaryota</taxon>
        <taxon>Viridiplantae</taxon>
        <taxon>Streptophyta</taxon>
        <taxon>Embryophyta</taxon>
        <taxon>Tracheophyta</taxon>
        <taxon>Spermatophyta</taxon>
        <taxon>Magnoliopsida</taxon>
        <taxon>eudicotyledons</taxon>
        <taxon>Gunneridae</taxon>
        <taxon>Pentapetalae</taxon>
        <taxon>rosids</taxon>
        <taxon>fabids</taxon>
        <taxon>Fabales</taxon>
        <taxon>Fabaceae</taxon>
        <taxon>Papilionoideae</taxon>
        <taxon>50 kb inversion clade</taxon>
        <taxon>dalbergioids sensu lato</taxon>
        <taxon>Dalbergieae</taxon>
        <taxon>Pterocarpus clade</taxon>
        <taxon>Stylosanthes</taxon>
    </lineage>
</organism>
<dbReference type="EC" id="2.7.6.5" evidence="1"/>
<keyword evidence="2" id="KW-1185">Reference proteome</keyword>
<reference evidence="1 2" key="1">
    <citation type="journal article" date="2023" name="Plants (Basel)">
        <title>Bridging the Gap: Combining Genomics and Transcriptomics Approaches to Understand Stylosanthes scabra, an Orphan Legume from the Brazilian Caatinga.</title>
        <authorList>
            <person name="Ferreira-Neto J.R.C."/>
            <person name="da Silva M.D."/>
            <person name="Binneck E."/>
            <person name="de Melo N.F."/>
            <person name="da Silva R.H."/>
            <person name="de Melo A.L.T.M."/>
            <person name="Pandolfi V."/>
            <person name="Bustamante F.O."/>
            <person name="Brasileiro-Vidal A.C."/>
            <person name="Benko-Iseppon A.M."/>
        </authorList>
    </citation>
    <scope>NUCLEOTIDE SEQUENCE [LARGE SCALE GENOMIC DNA]</scope>
    <source>
        <tissue evidence="1">Leaves</tissue>
    </source>
</reference>
<dbReference type="PANTHER" id="PTHR43061:SF1">
    <property type="entry name" value="GTP DIPHOSPHOKINASE RSH1, CHLOROPLASTIC-RELATED"/>
    <property type="match status" value="1"/>
</dbReference>
<dbReference type="EMBL" id="JASCZI010242301">
    <property type="protein sequence ID" value="MED6210547.1"/>
    <property type="molecule type" value="Genomic_DNA"/>
</dbReference>
<sequence length="158" mass="18073">MVTKRGKSTGQGRKGREMGAVPVRFKLESNIQQVLCLILCLEMEYSEDSIVLEGGPSKCKSASQRHKQWLQHVKTRSARHKIMKFFREQAARSASNITTKAVNDFVTDSELCYDPHTDTFQARYPPHERRAVAIMHGINGKGYDHHLLIQLLMIFIFV</sequence>
<gene>
    <name evidence="1" type="primary">RSH1_4</name>
    <name evidence="1" type="ORF">PIB30_065147</name>
</gene>